<accession>A0ABT9I8F6</accession>
<keyword evidence="4" id="KW-1185">Reference proteome</keyword>
<reference evidence="4" key="1">
    <citation type="submission" date="2023-05" db="EMBL/GenBank/DDBJ databases">
        <title>Draft genome of Pseudofrankia sp. BMG5.37.</title>
        <authorList>
            <person name="Gtari M."/>
            <person name="Ghodhbane F."/>
            <person name="Sbissi I."/>
        </authorList>
    </citation>
    <scope>NUCLEOTIDE SEQUENCE [LARGE SCALE GENOMIC DNA]</scope>
    <source>
        <strain evidence="4">BMG 814</strain>
    </source>
</reference>
<evidence type="ECO:0000313" key="4">
    <source>
        <dbReference type="Proteomes" id="UP001233673"/>
    </source>
</evidence>
<dbReference type="InterPro" id="IPR009057">
    <property type="entry name" value="Homeodomain-like_sf"/>
</dbReference>
<organism evidence="3 4">
    <name type="scientific">Blastococcus carthaginiensis</name>
    <dbReference type="NCBI Taxonomy" id="3050034"/>
    <lineage>
        <taxon>Bacteria</taxon>
        <taxon>Bacillati</taxon>
        <taxon>Actinomycetota</taxon>
        <taxon>Actinomycetes</taxon>
        <taxon>Geodermatophilales</taxon>
        <taxon>Geodermatophilaceae</taxon>
        <taxon>Blastococcus</taxon>
    </lineage>
</organism>
<gene>
    <name evidence="3" type="ORF">QOZ88_04345</name>
</gene>
<proteinExistence type="predicted"/>
<dbReference type="Pfam" id="PF00440">
    <property type="entry name" value="TetR_N"/>
    <property type="match status" value="1"/>
</dbReference>
<comment type="caution">
    <text evidence="3">The sequence shown here is derived from an EMBL/GenBank/DDBJ whole genome shotgun (WGS) entry which is preliminary data.</text>
</comment>
<keyword evidence="1" id="KW-0238">DNA-binding</keyword>
<dbReference type="SUPFAM" id="SSF46689">
    <property type="entry name" value="Homeodomain-like"/>
    <property type="match status" value="1"/>
</dbReference>
<dbReference type="EMBL" id="JASNFN010000002">
    <property type="protein sequence ID" value="MDP5181856.1"/>
    <property type="molecule type" value="Genomic_DNA"/>
</dbReference>
<evidence type="ECO:0000259" key="2">
    <source>
        <dbReference type="Pfam" id="PF00440"/>
    </source>
</evidence>
<dbReference type="Proteomes" id="UP001233673">
    <property type="component" value="Unassembled WGS sequence"/>
</dbReference>
<evidence type="ECO:0000313" key="3">
    <source>
        <dbReference type="EMBL" id="MDP5181856.1"/>
    </source>
</evidence>
<dbReference type="InterPro" id="IPR001647">
    <property type="entry name" value="HTH_TetR"/>
</dbReference>
<feature type="domain" description="HTH tetR-type" evidence="2">
    <location>
        <begin position="23"/>
        <end position="69"/>
    </location>
</feature>
<sequence>MAADPLTRAPVEGAGATTRARMVDVAERLFAEYGIEAVSLRMVGAAAGQRNNSVAQYHFGSKEGLIEAVIAARSPLIDARRLELVTELQATGERLTPASLLHLLVRPLAETIGAGGERTYYLRFLASLMDHPTFVRNAESSGTDQPALRWMRGRLRALCPSQSAATFRRRSQWAALIAFRILAEQERQLASGDDRAAPTEQVVGELVATLVALMTAPVGDGALPPR</sequence>
<evidence type="ECO:0000256" key="1">
    <source>
        <dbReference type="ARBA" id="ARBA00023125"/>
    </source>
</evidence>
<name>A0ABT9I8F6_9ACTN</name>
<dbReference type="RefSeq" id="WP_305998560.1">
    <property type="nucleotide sequence ID" value="NZ_JASNFN010000002.1"/>
</dbReference>
<dbReference type="Gene3D" id="1.10.357.10">
    <property type="entry name" value="Tetracycline Repressor, domain 2"/>
    <property type="match status" value="1"/>
</dbReference>
<protein>
    <submittedName>
        <fullName evidence="3">Helix-turn-helix domain-containing protein</fullName>
    </submittedName>
</protein>